<organism evidence="4 5">
    <name type="scientific">Leifsonia poae</name>
    <dbReference type="NCBI Taxonomy" id="110933"/>
    <lineage>
        <taxon>Bacteria</taxon>
        <taxon>Bacillati</taxon>
        <taxon>Actinomycetota</taxon>
        <taxon>Actinomycetes</taxon>
        <taxon>Micrococcales</taxon>
        <taxon>Microbacteriaceae</taxon>
        <taxon>Leifsonia</taxon>
    </lineage>
</organism>
<evidence type="ECO:0000256" key="1">
    <source>
        <dbReference type="ARBA" id="ARBA00023027"/>
    </source>
</evidence>
<dbReference type="SUPFAM" id="SSF51735">
    <property type="entry name" value="NAD(P)-binding Rossmann-fold domains"/>
    <property type="match status" value="1"/>
</dbReference>
<dbReference type="RefSeq" id="WP_271175282.1">
    <property type="nucleotide sequence ID" value="NZ_BAAAJO010000001.1"/>
</dbReference>
<gene>
    <name evidence="4" type="ORF">GCM10017584_01500</name>
</gene>
<sequence>MSDTATPATSATPDPSAPLAVAIVGCGIIGLNHARAIARNPSLTITALVDAVPAAASALADQVVSELGIECPAEYQTLPAAIAASPVDVVVICTPSGLHVQLAEEALAAGKHVVIEKPLDVSMARARRILELSREAEANGLVVSVISQHRFDPSSVVVAQAAHDGTFGRLTSGIASVAWWRSQDYYDSGQWRGTWELDGGGAVMNQGVHTVDLLVWFLGRPVEISAQTALLAHGRVEVEDIAVATVRFESGALAVIHATTAAYPGLSVRLHVHGDRGSAIIDDDQLEYFGAADPAAFDPSGASVVNRAAELVPAGELRGGDRGPDQFIVGHLRQYDDIVSAILDGRAPGVRVEDAFVSLAVVRAVYLSATLGRPVAFDDVLSGALDDVEVRTGAAPDAVAPDAVGTDAVEPDASIARGAAS</sequence>
<dbReference type="Pfam" id="PF22725">
    <property type="entry name" value="GFO_IDH_MocA_C3"/>
    <property type="match status" value="1"/>
</dbReference>
<keyword evidence="5" id="KW-1185">Reference proteome</keyword>
<dbReference type="Gene3D" id="3.30.360.10">
    <property type="entry name" value="Dihydrodipicolinate Reductase, domain 2"/>
    <property type="match status" value="1"/>
</dbReference>
<evidence type="ECO:0000313" key="5">
    <source>
        <dbReference type="Proteomes" id="UP001142372"/>
    </source>
</evidence>
<dbReference type="PANTHER" id="PTHR43249">
    <property type="entry name" value="UDP-N-ACETYL-2-AMINO-2-DEOXY-D-GLUCURONATE OXIDASE"/>
    <property type="match status" value="1"/>
</dbReference>
<name>A0A9W6H716_9MICO</name>
<comment type="caution">
    <text evidence="4">The sequence shown here is derived from an EMBL/GenBank/DDBJ whole genome shotgun (WGS) entry which is preliminary data.</text>
</comment>
<accession>A0A9W6H716</accession>
<dbReference type="InterPro" id="IPR055170">
    <property type="entry name" value="GFO_IDH_MocA-like_dom"/>
</dbReference>
<evidence type="ECO:0000313" key="4">
    <source>
        <dbReference type="EMBL" id="GLJ74577.1"/>
    </source>
</evidence>
<reference evidence="4" key="2">
    <citation type="submission" date="2023-01" db="EMBL/GenBank/DDBJ databases">
        <authorList>
            <person name="Sun Q."/>
            <person name="Evtushenko L."/>
        </authorList>
    </citation>
    <scope>NUCLEOTIDE SEQUENCE</scope>
    <source>
        <strain evidence="4">VKM Ac-1401</strain>
    </source>
</reference>
<dbReference type="Proteomes" id="UP001142372">
    <property type="component" value="Unassembled WGS sequence"/>
</dbReference>
<dbReference type="InterPro" id="IPR000683">
    <property type="entry name" value="Gfo/Idh/MocA-like_OxRdtase_N"/>
</dbReference>
<dbReference type="PANTHER" id="PTHR43249:SF1">
    <property type="entry name" value="D-GLUCOSIDE 3-DEHYDROGENASE"/>
    <property type="match status" value="1"/>
</dbReference>
<evidence type="ECO:0000259" key="2">
    <source>
        <dbReference type="Pfam" id="PF01408"/>
    </source>
</evidence>
<keyword evidence="1" id="KW-0520">NAD</keyword>
<feature type="domain" description="Gfo/Idh/MocA-like oxidoreductase N-terminal" evidence="2">
    <location>
        <begin position="20"/>
        <end position="138"/>
    </location>
</feature>
<dbReference type="AlphaFoldDB" id="A0A9W6H716"/>
<dbReference type="InterPro" id="IPR052515">
    <property type="entry name" value="Gfo/Idh/MocA_Oxidoreductase"/>
</dbReference>
<dbReference type="GO" id="GO:0000166">
    <property type="term" value="F:nucleotide binding"/>
    <property type="evidence" value="ECO:0007669"/>
    <property type="project" value="InterPro"/>
</dbReference>
<dbReference type="Pfam" id="PF01408">
    <property type="entry name" value="GFO_IDH_MocA"/>
    <property type="match status" value="1"/>
</dbReference>
<dbReference type="InterPro" id="IPR036291">
    <property type="entry name" value="NAD(P)-bd_dom_sf"/>
</dbReference>
<proteinExistence type="predicted"/>
<evidence type="ECO:0000259" key="3">
    <source>
        <dbReference type="Pfam" id="PF22725"/>
    </source>
</evidence>
<dbReference type="SUPFAM" id="SSF55347">
    <property type="entry name" value="Glyceraldehyde-3-phosphate dehydrogenase-like, C-terminal domain"/>
    <property type="match status" value="1"/>
</dbReference>
<dbReference type="EMBL" id="BSEN01000001">
    <property type="protein sequence ID" value="GLJ74577.1"/>
    <property type="molecule type" value="Genomic_DNA"/>
</dbReference>
<reference evidence="4" key="1">
    <citation type="journal article" date="2014" name="Int. J. Syst. Evol. Microbiol.">
        <title>Complete genome sequence of Corynebacterium casei LMG S-19264T (=DSM 44701T), isolated from a smear-ripened cheese.</title>
        <authorList>
            <consortium name="US DOE Joint Genome Institute (JGI-PGF)"/>
            <person name="Walter F."/>
            <person name="Albersmeier A."/>
            <person name="Kalinowski J."/>
            <person name="Ruckert C."/>
        </authorList>
    </citation>
    <scope>NUCLEOTIDE SEQUENCE</scope>
    <source>
        <strain evidence="4">VKM Ac-1401</strain>
    </source>
</reference>
<dbReference type="Gene3D" id="3.40.50.720">
    <property type="entry name" value="NAD(P)-binding Rossmann-like Domain"/>
    <property type="match status" value="1"/>
</dbReference>
<feature type="domain" description="GFO/IDH/MocA-like oxidoreductase" evidence="3">
    <location>
        <begin position="159"/>
        <end position="279"/>
    </location>
</feature>
<protein>
    <submittedName>
        <fullName evidence="4">Oxidoreductase</fullName>
    </submittedName>
</protein>